<evidence type="ECO:0000259" key="6">
    <source>
        <dbReference type="PROSITE" id="PS51669"/>
    </source>
</evidence>
<evidence type="ECO:0000256" key="2">
    <source>
        <dbReference type="ARBA" id="ARBA00022723"/>
    </source>
</evidence>
<proteinExistence type="predicted"/>
<dbReference type="SMART" id="SM00926">
    <property type="entry name" value="Molybdop_Fe4S4"/>
    <property type="match status" value="1"/>
</dbReference>
<dbReference type="PANTHER" id="PTHR43105">
    <property type="entry name" value="RESPIRATORY NITRATE REDUCTASE"/>
    <property type="match status" value="1"/>
</dbReference>
<keyword evidence="2" id="KW-0479">Metal-binding</keyword>
<dbReference type="EMBL" id="DUJS01000004">
    <property type="protein sequence ID" value="HII70528.1"/>
    <property type="molecule type" value="Genomic_DNA"/>
</dbReference>
<evidence type="ECO:0000256" key="5">
    <source>
        <dbReference type="ARBA" id="ARBA00023014"/>
    </source>
</evidence>
<dbReference type="Pfam" id="PF04879">
    <property type="entry name" value="Molybdop_Fe4S4"/>
    <property type="match status" value="1"/>
</dbReference>
<dbReference type="InterPro" id="IPR006656">
    <property type="entry name" value="Mopterin_OxRdtase"/>
</dbReference>
<dbReference type="PANTHER" id="PTHR43105:SF14">
    <property type="entry name" value="FORMATE DEHYDROGENASE H"/>
    <property type="match status" value="1"/>
</dbReference>
<dbReference type="GO" id="GO:0051539">
    <property type="term" value="F:4 iron, 4 sulfur cluster binding"/>
    <property type="evidence" value="ECO:0007669"/>
    <property type="project" value="UniProtKB-KW"/>
</dbReference>
<protein>
    <submittedName>
        <fullName evidence="7">Molybdopterin-dependent oxidoreductase</fullName>
    </submittedName>
</protein>
<dbReference type="GO" id="GO:0046872">
    <property type="term" value="F:metal ion binding"/>
    <property type="evidence" value="ECO:0007669"/>
    <property type="project" value="UniProtKB-KW"/>
</dbReference>
<dbReference type="Proteomes" id="UP000619545">
    <property type="component" value="Unassembled WGS sequence"/>
</dbReference>
<keyword evidence="5" id="KW-0411">Iron-sulfur</keyword>
<evidence type="ECO:0000313" key="8">
    <source>
        <dbReference type="Proteomes" id="UP000619545"/>
    </source>
</evidence>
<dbReference type="SUPFAM" id="SSF53706">
    <property type="entry name" value="Formate dehydrogenase/DMSO reductase, domains 1-3"/>
    <property type="match status" value="1"/>
</dbReference>
<reference evidence="7" key="1">
    <citation type="journal article" date="2020" name="bioRxiv">
        <title>A rank-normalized archaeal taxonomy based on genome phylogeny resolves widespread incomplete and uneven classifications.</title>
        <authorList>
            <person name="Rinke C."/>
            <person name="Chuvochina M."/>
            <person name="Mussig A.J."/>
            <person name="Chaumeil P.-A."/>
            <person name="Waite D.W."/>
            <person name="Whitman W.B."/>
            <person name="Parks D.H."/>
            <person name="Hugenholtz P."/>
        </authorList>
    </citation>
    <scope>NUCLEOTIDE SEQUENCE</scope>
    <source>
        <strain evidence="7">UBA8853</strain>
    </source>
</reference>
<evidence type="ECO:0000256" key="1">
    <source>
        <dbReference type="ARBA" id="ARBA00022485"/>
    </source>
</evidence>
<keyword evidence="4" id="KW-0408">Iron</keyword>
<dbReference type="GO" id="GO:0003954">
    <property type="term" value="F:NADH dehydrogenase activity"/>
    <property type="evidence" value="ECO:0007669"/>
    <property type="project" value="TreeGrafter"/>
</dbReference>
<gene>
    <name evidence="7" type="ORF">HA336_04765</name>
</gene>
<dbReference type="GO" id="GO:0016020">
    <property type="term" value="C:membrane"/>
    <property type="evidence" value="ECO:0007669"/>
    <property type="project" value="TreeGrafter"/>
</dbReference>
<comment type="caution">
    <text evidence="7">The sequence shown here is derived from an EMBL/GenBank/DDBJ whole genome shotgun (WGS) entry which is preliminary data.</text>
</comment>
<dbReference type="AlphaFoldDB" id="A0A832TI01"/>
<dbReference type="InterPro" id="IPR006963">
    <property type="entry name" value="Mopterin_OxRdtase_4Fe-4S_dom"/>
</dbReference>
<name>A0A832TI01_9EURY</name>
<organism evidence="7 8">
    <name type="scientific">Methanopyrus kandleri</name>
    <dbReference type="NCBI Taxonomy" id="2320"/>
    <lineage>
        <taxon>Archaea</taxon>
        <taxon>Methanobacteriati</taxon>
        <taxon>Methanobacteriota</taxon>
        <taxon>Methanomada group</taxon>
        <taxon>Methanopyri</taxon>
        <taxon>Methanopyrales</taxon>
        <taxon>Methanopyraceae</taxon>
        <taxon>Methanopyrus</taxon>
    </lineage>
</organism>
<evidence type="ECO:0000256" key="4">
    <source>
        <dbReference type="ARBA" id="ARBA00023004"/>
    </source>
</evidence>
<dbReference type="Gene3D" id="2.20.25.90">
    <property type="entry name" value="ADC-like domains"/>
    <property type="match status" value="1"/>
</dbReference>
<dbReference type="Pfam" id="PF00384">
    <property type="entry name" value="Molybdopterin"/>
    <property type="match status" value="1"/>
</dbReference>
<dbReference type="GO" id="GO:0022904">
    <property type="term" value="P:respiratory electron transport chain"/>
    <property type="evidence" value="ECO:0007669"/>
    <property type="project" value="TreeGrafter"/>
</dbReference>
<feature type="domain" description="4Fe-4S Mo/W bis-MGD-type" evidence="6">
    <location>
        <begin position="4"/>
        <end position="60"/>
    </location>
</feature>
<dbReference type="Gene3D" id="3.40.50.740">
    <property type="match status" value="1"/>
</dbReference>
<evidence type="ECO:0000256" key="3">
    <source>
        <dbReference type="ARBA" id="ARBA00023002"/>
    </source>
</evidence>
<keyword evidence="1" id="KW-0004">4Fe-4S</keyword>
<sequence length="131" mass="14938">MARMRFVPQVCPFCGCGCGILVGTDGEEIKLLEPWRRHPVNEGRQCVKLWELPEAVQKDRLERPVRMTESGEPRELSWNRALEEVAEVLSTHEPEEVYFVTSAKATNEDNYVAQKLARTLGTNNVDHCARL</sequence>
<keyword evidence="3" id="KW-0560">Oxidoreductase</keyword>
<accession>A0A832TI01</accession>
<evidence type="ECO:0000313" key="7">
    <source>
        <dbReference type="EMBL" id="HII70528.1"/>
    </source>
</evidence>
<dbReference type="InterPro" id="IPR050123">
    <property type="entry name" value="Prok_molybdopt-oxidoreductase"/>
</dbReference>
<dbReference type="PROSITE" id="PS51669">
    <property type="entry name" value="4FE4S_MOW_BIS_MGD"/>
    <property type="match status" value="1"/>
</dbReference>